<dbReference type="EMBL" id="SMGQ01000017">
    <property type="protein sequence ID" value="TCK88016.1"/>
    <property type="molecule type" value="Genomic_DNA"/>
</dbReference>
<name>A0A4R1M6V9_9FIRM</name>
<dbReference type="GO" id="GO:0016829">
    <property type="term" value="F:lyase activity"/>
    <property type="evidence" value="ECO:0007669"/>
    <property type="project" value="UniProtKB-KW"/>
</dbReference>
<dbReference type="Pfam" id="PF00903">
    <property type="entry name" value="Glyoxalase"/>
    <property type="match status" value="1"/>
</dbReference>
<evidence type="ECO:0000313" key="3">
    <source>
        <dbReference type="Proteomes" id="UP000294545"/>
    </source>
</evidence>
<dbReference type="InterPro" id="IPR051332">
    <property type="entry name" value="Fosfomycin_Res_Enzymes"/>
</dbReference>
<keyword evidence="2" id="KW-0456">Lyase</keyword>
<dbReference type="RefSeq" id="WP_132283321.1">
    <property type="nucleotide sequence ID" value="NZ_SMGQ01000017.1"/>
</dbReference>
<dbReference type="Proteomes" id="UP000294545">
    <property type="component" value="Unassembled WGS sequence"/>
</dbReference>
<dbReference type="PANTHER" id="PTHR36113:SF1">
    <property type="entry name" value="GLYOXALASE_BLEOMYCIN RESISTANCE PROTEIN_DIOXYGENASE"/>
    <property type="match status" value="1"/>
</dbReference>
<dbReference type="Gene3D" id="3.10.180.10">
    <property type="entry name" value="2,3-Dihydroxybiphenyl 1,2-Dioxygenase, domain 1"/>
    <property type="match status" value="1"/>
</dbReference>
<keyword evidence="3" id="KW-1185">Reference proteome</keyword>
<dbReference type="InterPro" id="IPR004360">
    <property type="entry name" value="Glyas_Fos-R_dOase_dom"/>
</dbReference>
<dbReference type="OrthoDB" id="192739at2"/>
<dbReference type="PROSITE" id="PS51819">
    <property type="entry name" value="VOC"/>
    <property type="match status" value="1"/>
</dbReference>
<evidence type="ECO:0000259" key="1">
    <source>
        <dbReference type="PROSITE" id="PS51819"/>
    </source>
</evidence>
<proteinExistence type="predicted"/>
<dbReference type="InterPro" id="IPR029068">
    <property type="entry name" value="Glyas_Bleomycin-R_OHBP_Dase"/>
</dbReference>
<accession>A0A4R1M6V9</accession>
<comment type="caution">
    <text evidence="2">The sequence shown here is derived from an EMBL/GenBank/DDBJ whole genome shotgun (WGS) entry which is preliminary data.</text>
</comment>
<protein>
    <submittedName>
        <fullName evidence="2">Lactoylglutathione lyase</fullName>
    </submittedName>
</protein>
<dbReference type="CDD" id="cd06587">
    <property type="entry name" value="VOC"/>
    <property type="match status" value="1"/>
</dbReference>
<gene>
    <name evidence="2" type="ORF">EDC19_2663</name>
</gene>
<evidence type="ECO:0000313" key="2">
    <source>
        <dbReference type="EMBL" id="TCK88016.1"/>
    </source>
</evidence>
<dbReference type="AlphaFoldDB" id="A0A4R1M6V9"/>
<feature type="domain" description="VOC" evidence="1">
    <location>
        <begin position="2"/>
        <end position="118"/>
    </location>
</feature>
<sequence length="119" mass="13409">MKFCWCTITVSNLEESVKFYEEIVGISVNKRLSIPNGEIIFLGDGETKIELVYNTENKGVQVGNNISLGFEVKSVEDKIDFVNKKGIKVEAGPIQPTPQIKFFFIKDPNGVKIQFVEHL</sequence>
<organism evidence="2 3">
    <name type="scientific">Natranaerovirga hydrolytica</name>
    <dbReference type="NCBI Taxonomy" id="680378"/>
    <lineage>
        <taxon>Bacteria</taxon>
        <taxon>Bacillati</taxon>
        <taxon>Bacillota</taxon>
        <taxon>Clostridia</taxon>
        <taxon>Lachnospirales</taxon>
        <taxon>Natranaerovirgaceae</taxon>
        <taxon>Natranaerovirga</taxon>
    </lineage>
</organism>
<dbReference type="SUPFAM" id="SSF54593">
    <property type="entry name" value="Glyoxalase/Bleomycin resistance protein/Dihydroxybiphenyl dioxygenase"/>
    <property type="match status" value="1"/>
</dbReference>
<dbReference type="InterPro" id="IPR037523">
    <property type="entry name" value="VOC_core"/>
</dbReference>
<dbReference type="PANTHER" id="PTHR36113">
    <property type="entry name" value="LYASE, PUTATIVE-RELATED-RELATED"/>
    <property type="match status" value="1"/>
</dbReference>
<reference evidence="2 3" key="1">
    <citation type="submission" date="2019-03" db="EMBL/GenBank/DDBJ databases">
        <title>Genomic Encyclopedia of Type Strains, Phase IV (KMG-IV): sequencing the most valuable type-strain genomes for metagenomic binning, comparative biology and taxonomic classification.</title>
        <authorList>
            <person name="Goeker M."/>
        </authorList>
    </citation>
    <scope>NUCLEOTIDE SEQUENCE [LARGE SCALE GENOMIC DNA]</scope>
    <source>
        <strain evidence="2 3">DSM 24176</strain>
    </source>
</reference>